<evidence type="ECO:0000256" key="1">
    <source>
        <dbReference type="SAM" id="MobiDB-lite"/>
    </source>
</evidence>
<name>A0A6J5LDI2_9CAUD</name>
<dbReference type="EMBL" id="LR796244">
    <property type="protein sequence ID" value="CAB4130990.1"/>
    <property type="molecule type" value="Genomic_DNA"/>
</dbReference>
<organism evidence="2">
    <name type="scientific">uncultured Caudovirales phage</name>
    <dbReference type="NCBI Taxonomy" id="2100421"/>
    <lineage>
        <taxon>Viruses</taxon>
        <taxon>Duplodnaviria</taxon>
        <taxon>Heunggongvirae</taxon>
        <taxon>Uroviricota</taxon>
        <taxon>Caudoviricetes</taxon>
        <taxon>Peduoviridae</taxon>
        <taxon>Maltschvirus</taxon>
        <taxon>Maltschvirus maltsch</taxon>
    </lineage>
</organism>
<accession>A0A6J5LDI2</accession>
<reference evidence="2" key="1">
    <citation type="submission" date="2020-04" db="EMBL/GenBank/DDBJ databases">
        <authorList>
            <person name="Chiriac C."/>
            <person name="Salcher M."/>
            <person name="Ghai R."/>
            <person name="Kavagutti S V."/>
        </authorList>
    </citation>
    <scope>NUCLEOTIDE SEQUENCE</scope>
</reference>
<evidence type="ECO:0000313" key="2">
    <source>
        <dbReference type="EMBL" id="CAB4130990.1"/>
    </source>
</evidence>
<gene>
    <name evidence="2" type="ORF">UFOVP123_50</name>
</gene>
<sequence length="69" mass="8031">MGEMADDHSWYDPDPSDFDEPYSKGKPVTCQRCGTKKLEWGTDSRRWFLMDSEGYPHTCPRPTPQEDFA</sequence>
<protein>
    <submittedName>
        <fullName evidence="2">Uncharacterized protein</fullName>
    </submittedName>
</protein>
<proteinExistence type="predicted"/>
<feature type="region of interest" description="Disordered" evidence="1">
    <location>
        <begin position="1"/>
        <end position="27"/>
    </location>
</feature>
<feature type="compositionally biased region" description="Basic and acidic residues" evidence="1">
    <location>
        <begin position="1"/>
        <end position="11"/>
    </location>
</feature>